<dbReference type="STRING" id="1332188.L336_0424"/>
<keyword evidence="1" id="KW-0472">Membrane</keyword>
<evidence type="ECO:0000256" key="1">
    <source>
        <dbReference type="SAM" id="Phobius"/>
    </source>
</evidence>
<dbReference type="RefSeq" id="WP_015641582.1">
    <property type="nucleotide sequence ID" value="NC_021219.1"/>
</dbReference>
<dbReference type="HOGENOM" id="CLU_835982_0_0_0"/>
<keyword evidence="2" id="KW-0732">Signal</keyword>
<keyword evidence="1" id="KW-1133">Transmembrane helix</keyword>
<keyword evidence="4" id="KW-1185">Reference proteome</keyword>
<dbReference type="AlphaFoldDB" id="R4PWJ9"/>
<evidence type="ECO:0008006" key="5">
    <source>
        <dbReference type="Google" id="ProtNLM"/>
    </source>
</evidence>
<feature type="transmembrane region" description="Helical" evidence="1">
    <location>
        <begin position="288"/>
        <end position="314"/>
    </location>
</feature>
<dbReference type="EMBL" id="CP005957">
    <property type="protein sequence ID" value="AGL62132.1"/>
    <property type="molecule type" value="Genomic_DNA"/>
</dbReference>
<accession>R4PWJ9</accession>
<dbReference type="Proteomes" id="UP000013893">
    <property type="component" value="Chromosome"/>
</dbReference>
<protein>
    <recommendedName>
        <fullName evidence="5">DUF916 domain-containing protein</fullName>
    </recommendedName>
</protein>
<keyword evidence="1" id="KW-0812">Transmembrane</keyword>
<organism evidence="3 4">
    <name type="scientific">Candidatus Saccharimonas aalborgensis</name>
    <dbReference type="NCBI Taxonomy" id="1332188"/>
    <lineage>
        <taxon>Bacteria</taxon>
        <taxon>Candidatus Saccharimonadota</taxon>
        <taxon>Candidatus Saccharimonadia</taxon>
        <taxon>Candidatus Saccharimonadales</taxon>
        <taxon>Candidatus Saccharimonadaceae</taxon>
        <taxon>Candidatus Saccharimonas</taxon>
    </lineage>
</organism>
<dbReference type="OrthoDB" id="4336304at2"/>
<gene>
    <name evidence="3" type="ORF">L336_0424</name>
</gene>
<feature type="chain" id="PRO_5004377650" description="DUF916 domain-containing protein" evidence="2">
    <location>
        <begin position="30"/>
        <end position="332"/>
    </location>
</feature>
<reference evidence="3 4" key="1">
    <citation type="journal article" date="2013" name="Nat. Biotechnol.">
        <title>Genome sequences of rare, uncultured bacteria obtained by differential coverage binning of multiple metagenomes.</title>
        <authorList>
            <person name="Albertsen M."/>
            <person name="Hugenholtz P."/>
            <person name="Skarshewski A."/>
            <person name="Nielsen K.L."/>
            <person name="Tyson G.W."/>
            <person name="Nielsen P.H."/>
        </authorList>
    </citation>
    <scope>NUCLEOTIDE SEQUENCE [LARGE SCALE GENOMIC DNA]</scope>
    <source>
        <strain evidence="3">TM71</strain>
    </source>
</reference>
<evidence type="ECO:0000313" key="4">
    <source>
        <dbReference type="Proteomes" id="UP000013893"/>
    </source>
</evidence>
<evidence type="ECO:0000256" key="2">
    <source>
        <dbReference type="SAM" id="SignalP"/>
    </source>
</evidence>
<dbReference type="KEGG" id="saal:L336_0424"/>
<feature type="signal peptide" evidence="2">
    <location>
        <begin position="1"/>
        <end position="29"/>
    </location>
</feature>
<proteinExistence type="predicted"/>
<evidence type="ECO:0000313" key="3">
    <source>
        <dbReference type="EMBL" id="AGL62132.1"/>
    </source>
</evidence>
<sequence length="332" mass="36819">MKRFLAITLTVICLVVATAFFVLPRTANAAPNDGGQALEIAPPVLNLTANPGDVINAQIAIRDVSPLPLIVSSQVNDFIADPNSENGNPKTLVDTTEKSPYSIIDWVSPLPQMTLKSKQIENLPIKITVPKNAAPGGYYGTIRFTVSPPDMKETGVSLSASLGALIMIRVNGDANEKLSLQEFYVSKTGEKGSIFDSVPLQFTERIKNEGNVFEQPRGNIIIKDMFGNITANVNVNLENRNVLPNSTRRFEQPFDESALGNRFMFGYYTAELTLSYGKNQTLTSRLSFWIIPWKLILGILILLAVLIFVGRIMIKRYNERLLGKSRSRSRRR</sequence>
<name>R4PWJ9_9BACT</name>